<proteinExistence type="predicted"/>
<dbReference type="AlphaFoldDB" id="A0A3D2X9V4"/>
<name>A0A3D2X9V4_9FIRM</name>
<protein>
    <submittedName>
        <fullName evidence="1">Uncharacterized protein</fullName>
    </submittedName>
</protein>
<reference evidence="1 2" key="1">
    <citation type="journal article" date="2018" name="Nat. Biotechnol.">
        <title>A standardized bacterial taxonomy based on genome phylogeny substantially revises the tree of life.</title>
        <authorList>
            <person name="Parks D.H."/>
            <person name="Chuvochina M."/>
            <person name="Waite D.W."/>
            <person name="Rinke C."/>
            <person name="Skarshewski A."/>
            <person name="Chaumeil P.A."/>
            <person name="Hugenholtz P."/>
        </authorList>
    </citation>
    <scope>NUCLEOTIDE SEQUENCE [LARGE SCALE GENOMIC DNA]</scope>
    <source>
        <strain evidence="1">UBA11728</strain>
    </source>
</reference>
<gene>
    <name evidence="1" type="ORF">DHW61_16040</name>
</gene>
<evidence type="ECO:0000313" key="2">
    <source>
        <dbReference type="Proteomes" id="UP000262969"/>
    </source>
</evidence>
<comment type="caution">
    <text evidence="1">The sequence shown here is derived from an EMBL/GenBank/DDBJ whole genome shotgun (WGS) entry which is preliminary data.</text>
</comment>
<dbReference type="Proteomes" id="UP000262969">
    <property type="component" value="Unassembled WGS sequence"/>
</dbReference>
<dbReference type="EMBL" id="DPVV01000529">
    <property type="protein sequence ID" value="HCL03891.1"/>
    <property type="molecule type" value="Genomic_DNA"/>
</dbReference>
<evidence type="ECO:0000313" key="1">
    <source>
        <dbReference type="EMBL" id="HCL03891.1"/>
    </source>
</evidence>
<sequence length="363" mass="40850">MNSLADERYTHEETKSMLLCNRKISFKYELIDKNNNYLGLVSAQGSISYDTRMSLMRTGSFIINEIADINSIDERLKIHFNLHLEDEVITFPLGVLLISSPARVHNGRSISKKCDLYDQSVIVQEDKFDVRHCVKTGNTYTGAVENILTSAGIISYDITPSDKVLMSDIEFEIGTSKLDAINSLLSSINYSKLHFNEIGIAVAIPYKLPVLRDIEETYETDSDSIIKTGVEQGLDVFNVPNKIVRYLENPDRGMMISKYENNDPTNILSIPNRGRKIVDIASVSDIADQASLDALVYKLASNSVAYETLRFKTGLMPHHGHEACLQIKNKDIDVQAKYIEEAWSMDLRPGGDMIHYCKKVVPI</sequence>
<organism evidence="1 2">
    <name type="scientific">Lachnoclostridium phytofermentans</name>
    <dbReference type="NCBI Taxonomy" id="66219"/>
    <lineage>
        <taxon>Bacteria</taxon>
        <taxon>Bacillati</taxon>
        <taxon>Bacillota</taxon>
        <taxon>Clostridia</taxon>
        <taxon>Lachnospirales</taxon>
        <taxon>Lachnospiraceae</taxon>
    </lineage>
</organism>
<accession>A0A3D2X9V4</accession>